<dbReference type="InterPro" id="IPR033704">
    <property type="entry name" value="dUTPase_trimeric"/>
</dbReference>
<keyword evidence="3 7" id="KW-0378">Hydrolase</keyword>
<comment type="caution">
    <text evidence="7">The sequence shown here is derived from an EMBL/GenBank/DDBJ whole genome shotgun (WGS) entry which is preliminary data.</text>
</comment>
<dbReference type="Pfam" id="PF00692">
    <property type="entry name" value="dUTPase"/>
    <property type="match status" value="1"/>
</dbReference>
<accession>A0ABS2PHN3</accession>
<keyword evidence="4" id="KW-0546">Nucleotide metabolism</keyword>
<name>A0ABS2PHN3_9BACL</name>
<organism evidence="7 8">
    <name type="scientific">Geomicrobium sediminis</name>
    <dbReference type="NCBI Taxonomy" id="1347788"/>
    <lineage>
        <taxon>Bacteria</taxon>
        <taxon>Bacillati</taxon>
        <taxon>Bacillota</taxon>
        <taxon>Bacilli</taxon>
        <taxon>Bacillales</taxon>
        <taxon>Geomicrobium</taxon>
    </lineage>
</organism>
<evidence type="ECO:0000313" key="8">
    <source>
        <dbReference type="Proteomes" id="UP000741863"/>
    </source>
</evidence>
<comment type="catalytic activity">
    <reaction evidence="5">
        <text>dUTP + H2O = dUMP + diphosphate + H(+)</text>
        <dbReference type="Rhea" id="RHEA:10248"/>
        <dbReference type="ChEBI" id="CHEBI:15377"/>
        <dbReference type="ChEBI" id="CHEBI:15378"/>
        <dbReference type="ChEBI" id="CHEBI:33019"/>
        <dbReference type="ChEBI" id="CHEBI:61555"/>
        <dbReference type="ChEBI" id="CHEBI:246422"/>
        <dbReference type="EC" id="3.6.1.23"/>
    </reaction>
</comment>
<protein>
    <recommendedName>
        <fullName evidence="2">dUTP diphosphatase</fullName>
        <ecNumber evidence="2">3.6.1.23</ecNumber>
    </recommendedName>
</protein>
<dbReference type="EC" id="3.6.1.23" evidence="2"/>
<proteinExistence type="inferred from homology"/>
<dbReference type="InterPro" id="IPR008181">
    <property type="entry name" value="dUTPase"/>
</dbReference>
<evidence type="ECO:0000256" key="3">
    <source>
        <dbReference type="ARBA" id="ARBA00022801"/>
    </source>
</evidence>
<evidence type="ECO:0000313" key="7">
    <source>
        <dbReference type="EMBL" id="MBM7634958.1"/>
    </source>
</evidence>
<dbReference type="GO" id="GO:0004170">
    <property type="term" value="F:dUTP diphosphatase activity"/>
    <property type="evidence" value="ECO:0007669"/>
    <property type="project" value="UniProtKB-EC"/>
</dbReference>
<dbReference type="PANTHER" id="PTHR11241">
    <property type="entry name" value="DEOXYURIDINE 5'-TRIPHOSPHATE NUCLEOTIDOHYDROLASE"/>
    <property type="match status" value="1"/>
</dbReference>
<evidence type="ECO:0000259" key="6">
    <source>
        <dbReference type="Pfam" id="PF00692"/>
    </source>
</evidence>
<sequence length="165" mass="17871">MKRIDVRVKKLDEDAIIPTYESQAAAGFDLYALEDVVIRPGETKLVRSGLAFEIPEGYEMQVRPRSGLSKKTKLRISNSPGTIDADYRGEVGILLDNLHSSEASSVYNTSGKVIEGLHDKGSYVIAKHDRIAQGVLQEVPQANFIEADDLSSTSRGSGGFGSTGQ</sequence>
<comment type="similarity">
    <text evidence="1">Belongs to the dUTPase family.</text>
</comment>
<dbReference type="PANTHER" id="PTHR11241:SF0">
    <property type="entry name" value="DEOXYURIDINE 5'-TRIPHOSPHATE NUCLEOTIDOHYDROLASE"/>
    <property type="match status" value="1"/>
</dbReference>
<keyword evidence="8" id="KW-1185">Reference proteome</keyword>
<evidence type="ECO:0000256" key="2">
    <source>
        <dbReference type="ARBA" id="ARBA00012379"/>
    </source>
</evidence>
<feature type="domain" description="dUTPase-like" evidence="6">
    <location>
        <begin position="14"/>
        <end position="164"/>
    </location>
</feature>
<evidence type="ECO:0000256" key="4">
    <source>
        <dbReference type="ARBA" id="ARBA00023080"/>
    </source>
</evidence>
<dbReference type="Proteomes" id="UP000741863">
    <property type="component" value="Unassembled WGS sequence"/>
</dbReference>
<evidence type="ECO:0000256" key="1">
    <source>
        <dbReference type="ARBA" id="ARBA00006581"/>
    </source>
</evidence>
<dbReference type="Gene3D" id="2.70.40.10">
    <property type="match status" value="1"/>
</dbReference>
<dbReference type="InterPro" id="IPR029054">
    <property type="entry name" value="dUTPase-like"/>
</dbReference>
<reference evidence="7 8" key="1">
    <citation type="submission" date="2021-01" db="EMBL/GenBank/DDBJ databases">
        <title>Genomic Encyclopedia of Type Strains, Phase IV (KMG-IV): sequencing the most valuable type-strain genomes for metagenomic binning, comparative biology and taxonomic classification.</title>
        <authorList>
            <person name="Goeker M."/>
        </authorList>
    </citation>
    <scope>NUCLEOTIDE SEQUENCE [LARGE SCALE GENOMIC DNA]</scope>
    <source>
        <strain evidence="7 8">DSM 25540</strain>
    </source>
</reference>
<dbReference type="CDD" id="cd07557">
    <property type="entry name" value="trimeric_dUTPase"/>
    <property type="match status" value="1"/>
</dbReference>
<evidence type="ECO:0000256" key="5">
    <source>
        <dbReference type="ARBA" id="ARBA00047686"/>
    </source>
</evidence>
<dbReference type="EMBL" id="JAFBEC010000019">
    <property type="protein sequence ID" value="MBM7634958.1"/>
    <property type="molecule type" value="Genomic_DNA"/>
</dbReference>
<dbReference type="SUPFAM" id="SSF51283">
    <property type="entry name" value="dUTPase-like"/>
    <property type="match status" value="1"/>
</dbReference>
<dbReference type="NCBIfam" id="TIGR00576">
    <property type="entry name" value="dut"/>
    <property type="match status" value="1"/>
</dbReference>
<dbReference type="InterPro" id="IPR036157">
    <property type="entry name" value="dUTPase-like_sf"/>
</dbReference>
<gene>
    <name evidence="7" type="ORF">JOD17_004085</name>
</gene>
<dbReference type="NCBIfam" id="NF001862">
    <property type="entry name" value="PRK00601.1"/>
    <property type="match status" value="1"/>
</dbReference>